<dbReference type="EMBL" id="ACPB03005534">
    <property type="status" value="NOT_ANNOTATED_CDS"/>
    <property type="molecule type" value="Genomic_DNA"/>
</dbReference>
<proteinExistence type="predicted"/>
<dbReference type="EMBL" id="ACPB03005533">
    <property type="status" value="NOT_ANNOTATED_CDS"/>
    <property type="molecule type" value="Genomic_DNA"/>
</dbReference>
<dbReference type="AlphaFoldDB" id="T1HWN7"/>
<dbReference type="EnsemblMetazoa" id="RPRC008457-RA">
    <property type="protein sequence ID" value="RPRC008457-PA"/>
    <property type="gene ID" value="RPRC008457"/>
</dbReference>
<evidence type="ECO:0000313" key="1">
    <source>
        <dbReference type="EnsemblMetazoa" id="RPRC008457-PA"/>
    </source>
</evidence>
<evidence type="ECO:0000313" key="2">
    <source>
        <dbReference type="Proteomes" id="UP000015103"/>
    </source>
</evidence>
<dbReference type="Pfam" id="PF11938">
    <property type="entry name" value="DUF3456"/>
    <property type="match status" value="1"/>
</dbReference>
<dbReference type="EMBL" id="ACPB03005532">
    <property type="status" value="NOT_ANNOTATED_CDS"/>
    <property type="molecule type" value="Genomic_DNA"/>
</dbReference>
<dbReference type="InterPro" id="IPR021852">
    <property type="entry name" value="DUF3456"/>
</dbReference>
<dbReference type="HOGENOM" id="CLU_2087809_0_0_1"/>
<dbReference type="InParanoid" id="T1HWN7"/>
<dbReference type="STRING" id="13249.T1HWN7"/>
<name>T1HWN7_RHOPR</name>
<dbReference type="Proteomes" id="UP000015103">
    <property type="component" value="Unassembled WGS sequence"/>
</dbReference>
<organism evidence="1 2">
    <name type="scientific">Rhodnius prolixus</name>
    <name type="common">Triatomid bug</name>
    <dbReference type="NCBI Taxonomy" id="13249"/>
    <lineage>
        <taxon>Eukaryota</taxon>
        <taxon>Metazoa</taxon>
        <taxon>Ecdysozoa</taxon>
        <taxon>Arthropoda</taxon>
        <taxon>Hexapoda</taxon>
        <taxon>Insecta</taxon>
        <taxon>Pterygota</taxon>
        <taxon>Neoptera</taxon>
        <taxon>Paraneoptera</taxon>
        <taxon>Hemiptera</taxon>
        <taxon>Heteroptera</taxon>
        <taxon>Panheteroptera</taxon>
        <taxon>Cimicomorpha</taxon>
        <taxon>Reduviidae</taxon>
        <taxon>Triatominae</taxon>
        <taxon>Rhodnius</taxon>
    </lineage>
</organism>
<dbReference type="VEuPathDB" id="VectorBase:RPRC008457"/>
<protein>
    <submittedName>
        <fullName evidence="1">DUF3456 domain-containing protein</fullName>
    </submittedName>
</protein>
<dbReference type="eggNOG" id="KOG4260">
    <property type="taxonomic scope" value="Eukaryota"/>
</dbReference>
<reference evidence="1" key="1">
    <citation type="submission" date="2015-05" db="UniProtKB">
        <authorList>
            <consortium name="EnsemblMetazoa"/>
        </authorList>
    </citation>
    <scope>IDENTIFICATION</scope>
</reference>
<accession>T1HWN7</accession>
<sequence length="117" mass="12958">MKSKKSAIWVLLVCVTCGVGKSPKEDRKEEELPPCQACKTVVSSFERGMAKTNKRHFGGGDTAWEEEKLGDYARSETRLVEVQEQLCGDVDRGASTFKVMPASSTFFHARVMLADVL</sequence>
<keyword evidence="2" id="KW-1185">Reference proteome</keyword>